<dbReference type="RefSeq" id="XP_013424462.1">
    <property type="nucleotide sequence ID" value="XM_013569008.1"/>
</dbReference>
<evidence type="ECO:0000313" key="1">
    <source>
        <dbReference type="EMBL" id="KEQ70235.1"/>
    </source>
</evidence>
<dbReference type="GeneID" id="25417419"/>
<name>A0A074WAU9_9PEZI</name>
<keyword evidence="2" id="KW-1185">Reference proteome</keyword>
<proteinExistence type="predicted"/>
<dbReference type="Proteomes" id="UP000027730">
    <property type="component" value="Unassembled WGS sequence"/>
</dbReference>
<dbReference type="AlphaFoldDB" id="A0A074WAU9"/>
<organism evidence="1 2">
    <name type="scientific">Aureobasidium namibiae CBS 147.97</name>
    <dbReference type="NCBI Taxonomy" id="1043004"/>
    <lineage>
        <taxon>Eukaryota</taxon>
        <taxon>Fungi</taxon>
        <taxon>Dikarya</taxon>
        <taxon>Ascomycota</taxon>
        <taxon>Pezizomycotina</taxon>
        <taxon>Dothideomycetes</taxon>
        <taxon>Dothideomycetidae</taxon>
        <taxon>Dothideales</taxon>
        <taxon>Saccotheciaceae</taxon>
        <taxon>Aureobasidium</taxon>
    </lineage>
</organism>
<dbReference type="HOGENOM" id="CLU_1686200_0_0_1"/>
<protein>
    <submittedName>
        <fullName evidence="1">Uncharacterized protein</fullName>
    </submittedName>
</protein>
<sequence>MEEAINDAINTTVGTFVDKAVTGAIENACNEAVDKAVQERVHAIEDHFAAAVDKAAEDKVKAMEEVMQNKIDRAVREAQLQADMDAAQRALDERKEIRTMFAASTSDAYPWLSQKDAEDGEKLTRSWISLLMMKEKDGKQVWTAEKMCALLDSIKS</sequence>
<reference evidence="1 2" key="1">
    <citation type="journal article" date="2014" name="BMC Genomics">
        <title>Genome sequencing of four Aureobasidium pullulans varieties: biotechnological potential, stress tolerance, and description of new species.</title>
        <authorList>
            <person name="Gostin Ar C."/>
            <person name="Ohm R.A."/>
            <person name="Kogej T."/>
            <person name="Sonjak S."/>
            <person name="Turk M."/>
            <person name="Zajc J."/>
            <person name="Zalar P."/>
            <person name="Grube M."/>
            <person name="Sun H."/>
            <person name="Han J."/>
            <person name="Sharma A."/>
            <person name="Chiniquy J."/>
            <person name="Ngan C.Y."/>
            <person name="Lipzen A."/>
            <person name="Barry K."/>
            <person name="Grigoriev I.V."/>
            <person name="Gunde-Cimerman N."/>
        </authorList>
    </citation>
    <scope>NUCLEOTIDE SEQUENCE [LARGE SCALE GENOMIC DNA]</scope>
    <source>
        <strain evidence="1 2">CBS 147.97</strain>
    </source>
</reference>
<evidence type="ECO:0000313" key="2">
    <source>
        <dbReference type="Proteomes" id="UP000027730"/>
    </source>
</evidence>
<accession>A0A074WAU9</accession>
<dbReference type="EMBL" id="KL584718">
    <property type="protein sequence ID" value="KEQ70235.1"/>
    <property type="molecule type" value="Genomic_DNA"/>
</dbReference>
<gene>
    <name evidence="1" type="ORF">M436DRAFT_84828</name>
</gene>